<accession>A0A0X8HSH4</accession>
<dbReference type="STRING" id="45286.A0A0X8HSH4"/>
<dbReference type="GO" id="GO:0051879">
    <property type="term" value="F:Hsp90 protein binding"/>
    <property type="evidence" value="ECO:0007669"/>
    <property type="project" value="TreeGrafter"/>
</dbReference>
<dbReference type="RefSeq" id="XP_017987688.1">
    <property type="nucleotide sequence ID" value="XM_018131734.1"/>
</dbReference>
<sequence length="670" mass="77387">MVTVDKLKSLSNGIDLEHVIQELVEQDIDMDMSFVILQRIVAVYPSLSQSGKALLRRICAKSLLFMSQLIEFIRVLGEKPEARIYKEYLIATLSNEHNAYSCHRCSLWKSEIAEVDRLYFGSKIFNVIGEQVSADEYLRILAAQLEYWFDNYDNWNDVTIAGTLVKIFQFHSIRSLDIIIGDLILKNEANWRVFVAICNAHVGIQQKRVVNRFLLGYMDTLASADNLQTVYNMLRAFNYRLFDFFELHKLKSIFLKYALSASLPIEAKKQLLEVILGKFGTPNMNYDREVCELIVMLVKYMPAYELASFAHDSKFLNTVTMRLSSEVSEVREATMFIAKLFLGDDLKYESSYTINVPDQKLEANSVIDFQKLQTNSITQEVEPKKLILRDISKLSVQEVDADDDSDDEFREIVFLKELVNEFENIDTSKYNHLQLLQKTVTLVRQKKDFVSEVRFYFKPLLNSIAILTNPMEVEGFEEWRINALVSLIVVVPEEIIKVFETLFQGDLSLQQRLSILSALSLASRELRGIDDSYVKKPKFDFPTKRLPWDAAPKQKAIMESSAENNELHISDGQLIWRSRKLDSGSQSNNRQNNFRKHATKFFYPLAQGWLNGIDLGTFDALFKKHYLRTLRIIFSAAYPHHEHDSMALTMEKILMDAEKQGIPIESVESY</sequence>
<dbReference type="GO" id="GO:0042162">
    <property type="term" value="F:telomeric DNA binding"/>
    <property type="evidence" value="ECO:0007669"/>
    <property type="project" value="TreeGrafter"/>
</dbReference>
<feature type="domain" description="Telomere length regulation protein conserved" evidence="2">
    <location>
        <begin position="412"/>
        <end position="522"/>
    </location>
</feature>
<dbReference type="OrthoDB" id="10258062at2759"/>
<dbReference type="GO" id="GO:0005829">
    <property type="term" value="C:cytosol"/>
    <property type="evidence" value="ECO:0007669"/>
    <property type="project" value="TreeGrafter"/>
</dbReference>
<dbReference type="GO" id="GO:0051083">
    <property type="term" value="P:'de novo' cotranslational protein folding"/>
    <property type="evidence" value="ECO:0007669"/>
    <property type="project" value="TreeGrafter"/>
</dbReference>
<dbReference type="GeneID" id="28723950"/>
<evidence type="ECO:0000256" key="1">
    <source>
        <dbReference type="ARBA" id="ARBA00006133"/>
    </source>
</evidence>
<name>A0A0X8HSH4_9SACH</name>
<evidence type="ECO:0000259" key="2">
    <source>
        <dbReference type="Pfam" id="PF10193"/>
    </source>
</evidence>
<dbReference type="InterPro" id="IPR038528">
    <property type="entry name" value="TEL2_C_sf"/>
</dbReference>
<keyword evidence="4" id="KW-1185">Reference proteome</keyword>
<dbReference type="Proteomes" id="UP000243052">
    <property type="component" value="Chromosome iv"/>
</dbReference>
<dbReference type="EMBL" id="CP014244">
    <property type="protein sequence ID" value="AMD20692.1"/>
    <property type="molecule type" value="Genomic_DNA"/>
</dbReference>
<dbReference type="AlphaFoldDB" id="A0A0X8HSH4"/>
<comment type="similarity">
    <text evidence="1">Belongs to the TEL2 family.</text>
</comment>
<protein>
    <submittedName>
        <fullName evidence="3">HDL052Wp</fullName>
    </submittedName>
</protein>
<evidence type="ECO:0000313" key="3">
    <source>
        <dbReference type="EMBL" id="AMD20692.1"/>
    </source>
</evidence>
<dbReference type="Pfam" id="PF10193">
    <property type="entry name" value="Telomere_reg-2"/>
    <property type="match status" value="1"/>
</dbReference>
<evidence type="ECO:0000313" key="4">
    <source>
        <dbReference type="Proteomes" id="UP000243052"/>
    </source>
</evidence>
<dbReference type="PANTHER" id="PTHR15830">
    <property type="entry name" value="TELOMERE LENGTH REGULATION PROTEIN TEL2 FAMILY MEMBER"/>
    <property type="match status" value="1"/>
</dbReference>
<dbReference type="InterPro" id="IPR051970">
    <property type="entry name" value="TEL2_Regulation"/>
</dbReference>
<dbReference type="InterPro" id="IPR019337">
    <property type="entry name" value="Telomere_length_regulation_dom"/>
</dbReference>
<gene>
    <name evidence="3" type="ORF">AW171_hschr42597</name>
</gene>
<dbReference type="Gene3D" id="1.25.40.720">
    <property type="entry name" value="Telomere length regulation protein 2, C-terminal domain"/>
    <property type="match status" value="1"/>
</dbReference>
<organism evidence="3 4">
    <name type="scientific">Eremothecium sinecaudum</name>
    <dbReference type="NCBI Taxonomy" id="45286"/>
    <lineage>
        <taxon>Eukaryota</taxon>
        <taxon>Fungi</taxon>
        <taxon>Dikarya</taxon>
        <taxon>Ascomycota</taxon>
        <taxon>Saccharomycotina</taxon>
        <taxon>Saccharomycetes</taxon>
        <taxon>Saccharomycetales</taxon>
        <taxon>Saccharomycetaceae</taxon>
        <taxon>Eremothecium</taxon>
    </lineage>
</organism>
<proteinExistence type="inferred from homology"/>
<reference evidence="3 4" key="1">
    <citation type="submission" date="2016-01" db="EMBL/GenBank/DDBJ databases">
        <title>Genome sequence of the yeast Holleya sinecauda.</title>
        <authorList>
            <person name="Dietrich F.S."/>
        </authorList>
    </citation>
    <scope>NUCLEOTIDE SEQUENCE [LARGE SCALE GENOMIC DNA]</scope>
    <source>
        <strain evidence="3 4">ATCC 58844</strain>
    </source>
</reference>
<dbReference type="PANTHER" id="PTHR15830:SF10">
    <property type="entry name" value="TELOMERE LENGTH REGULATION PROTEIN TEL2 HOMOLOG"/>
    <property type="match status" value="1"/>
</dbReference>